<organism evidence="1 2">
    <name type="scientific">Caerostris extrusa</name>
    <name type="common">Bark spider</name>
    <name type="synonym">Caerostris bankana</name>
    <dbReference type="NCBI Taxonomy" id="172846"/>
    <lineage>
        <taxon>Eukaryota</taxon>
        <taxon>Metazoa</taxon>
        <taxon>Ecdysozoa</taxon>
        <taxon>Arthropoda</taxon>
        <taxon>Chelicerata</taxon>
        <taxon>Arachnida</taxon>
        <taxon>Araneae</taxon>
        <taxon>Araneomorphae</taxon>
        <taxon>Entelegynae</taxon>
        <taxon>Araneoidea</taxon>
        <taxon>Araneidae</taxon>
        <taxon>Caerostris</taxon>
    </lineage>
</organism>
<dbReference type="Proteomes" id="UP001054945">
    <property type="component" value="Unassembled WGS sequence"/>
</dbReference>
<proteinExistence type="predicted"/>
<evidence type="ECO:0000313" key="2">
    <source>
        <dbReference type="Proteomes" id="UP001054945"/>
    </source>
</evidence>
<keyword evidence="2" id="KW-1185">Reference proteome</keyword>
<sequence>MGMPNKTYVSNVFQRKLKEISFMVFKAKTVFFPWLPCSFSDKSSSILGSLAETSDRAYHEYLMQTRLQSVYWLKEIVNEIAFCFLSLDVSDINQSIVEGVVPE</sequence>
<dbReference type="EMBL" id="BPLR01011997">
    <property type="protein sequence ID" value="GIY50620.1"/>
    <property type="molecule type" value="Genomic_DNA"/>
</dbReference>
<evidence type="ECO:0000313" key="1">
    <source>
        <dbReference type="EMBL" id="GIY50620.1"/>
    </source>
</evidence>
<gene>
    <name evidence="1" type="ORF">CEXT_504831</name>
</gene>
<accession>A0AAV4TWG7</accession>
<reference evidence="1 2" key="1">
    <citation type="submission" date="2021-06" db="EMBL/GenBank/DDBJ databases">
        <title>Caerostris extrusa draft genome.</title>
        <authorList>
            <person name="Kono N."/>
            <person name="Arakawa K."/>
        </authorList>
    </citation>
    <scope>NUCLEOTIDE SEQUENCE [LARGE SCALE GENOMIC DNA]</scope>
</reference>
<comment type="caution">
    <text evidence="1">The sequence shown here is derived from an EMBL/GenBank/DDBJ whole genome shotgun (WGS) entry which is preliminary data.</text>
</comment>
<protein>
    <submittedName>
        <fullName evidence="1">Uncharacterized protein</fullName>
    </submittedName>
</protein>
<name>A0AAV4TWG7_CAEEX</name>
<dbReference type="AlphaFoldDB" id="A0AAV4TWG7"/>